<dbReference type="SUPFAM" id="SSF50156">
    <property type="entry name" value="PDZ domain-like"/>
    <property type="match status" value="1"/>
</dbReference>
<evidence type="ECO:0000313" key="4">
    <source>
        <dbReference type="Proteomes" id="UP000002640"/>
    </source>
</evidence>
<evidence type="ECO:0000256" key="1">
    <source>
        <dbReference type="SAM" id="Coils"/>
    </source>
</evidence>
<proteinExistence type="predicted"/>
<dbReference type="SMR" id="G4YJ65"/>
<dbReference type="RefSeq" id="XP_009516674.1">
    <property type="nucleotide sequence ID" value="XM_009518379.1"/>
</dbReference>
<name>G4YJ65_PHYSP</name>
<dbReference type="Proteomes" id="UP000002640">
    <property type="component" value="Unassembled WGS sequence"/>
</dbReference>
<dbReference type="InParanoid" id="G4YJ65"/>
<feature type="coiled-coil region" evidence="1">
    <location>
        <begin position="410"/>
        <end position="437"/>
    </location>
</feature>
<evidence type="ECO:0008006" key="5">
    <source>
        <dbReference type="Google" id="ProtNLM"/>
    </source>
</evidence>
<reference evidence="3 4" key="1">
    <citation type="journal article" date="2006" name="Science">
        <title>Phytophthora genome sequences uncover evolutionary origins and mechanisms of pathogenesis.</title>
        <authorList>
            <person name="Tyler B.M."/>
            <person name="Tripathy S."/>
            <person name="Zhang X."/>
            <person name="Dehal P."/>
            <person name="Jiang R.H."/>
            <person name="Aerts A."/>
            <person name="Arredondo F.D."/>
            <person name="Baxter L."/>
            <person name="Bensasson D."/>
            <person name="Beynon J.L."/>
            <person name="Chapman J."/>
            <person name="Damasceno C.M."/>
            <person name="Dorrance A.E."/>
            <person name="Dou D."/>
            <person name="Dickerman A.W."/>
            <person name="Dubchak I.L."/>
            <person name="Garbelotto M."/>
            <person name="Gijzen M."/>
            <person name="Gordon S.G."/>
            <person name="Govers F."/>
            <person name="Grunwald N.J."/>
            <person name="Huang W."/>
            <person name="Ivors K.L."/>
            <person name="Jones R.W."/>
            <person name="Kamoun S."/>
            <person name="Krampis K."/>
            <person name="Lamour K.H."/>
            <person name="Lee M.K."/>
            <person name="McDonald W.H."/>
            <person name="Medina M."/>
            <person name="Meijer H.J."/>
            <person name="Nordberg E.K."/>
            <person name="Maclean D.J."/>
            <person name="Ospina-Giraldo M.D."/>
            <person name="Morris P.F."/>
            <person name="Phuntumart V."/>
            <person name="Putnam N.H."/>
            <person name="Rash S."/>
            <person name="Rose J.K."/>
            <person name="Sakihama Y."/>
            <person name="Salamov A.A."/>
            <person name="Savidor A."/>
            <person name="Scheuring C.F."/>
            <person name="Smith B.M."/>
            <person name="Sobral B.W."/>
            <person name="Terry A."/>
            <person name="Torto-Alalibo T.A."/>
            <person name="Win J."/>
            <person name="Xu Z."/>
            <person name="Zhang H."/>
            <person name="Grigoriev I.V."/>
            <person name="Rokhsar D.S."/>
            <person name="Boore J.L."/>
        </authorList>
    </citation>
    <scope>NUCLEOTIDE SEQUENCE [LARGE SCALE GENOMIC DNA]</scope>
    <source>
        <strain evidence="3 4">P6497</strain>
    </source>
</reference>
<feature type="compositionally biased region" description="Acidic residues" evidence="2">
    <location>
        <begin position="237"/>
        <end position="264"/>
    </location>
</feature>
<keyword evidence="1" id="KW-0175">Coiled coil</keyword>
<sequence>MNREKLQHKLTTCTHDATESDGLCGHSDGIRYVSGRSQVTKPRELREVRGAAESYAQVPAHGKRFLLVHMTEASLGFRVRESSSGKFVVSSVDEGSPARRAGLKFGEDQPPGSGKVVAKKCHAHAVARLAGDICESYYKDRMDDDDDDEPWRSDTMEHLERIAMPRTDNMEPVSRRCCAAVIRNSNKTSPQRTKFCYDHKRDANFERRLQAYEGLRQKRSVAAIDAPKRKKVKISVDSEDDGPEEEAENHLEDSDEGAEEEEETFQELCDRMNQRIGTLEPSMATIIIDTLDFDPLARMNLKAVASALCEKMYLLNSASRENQSAVNRASDVLRTAKTVEQACKEELAHAEHEYELAKKVSELFNQALAVRSDLEKMVAAGQYKQRAEEALGQYVVVLTRALGAFFLASFLQQNQDLKELDEKSEQLKELVRRHGSTRPTRLQFMEIEIGDIRSGLDVLQRQRIHTMRVQCHLWSSRTLNLLAADARALLENCYRDILDMLMKKGDDHPDWAGIHKSFEEVLVTVGDCVVVGRAHILSSCCV</sequence>
<evidence type="ECO:0000256" key="2">
    <source>
        <dbReference type="SAM" id="MobiDB-lite"/>
    </source>
</evidence>
<protein>
    <recommendedName>
        <fullName evidence="5">PDZ domain-containing protein</fullName>
    </recommendedName>
</protein>
<dbReference type="KEGG" id="psoj:PHYSODRAFT_294575"/>
<dbReference type="InterPro" id="IPR036034">
    <property type="entry name" value="PDZ_sf"/>
</dbReference>
<dbReference type="Gene3D" id="2.30.42.10">
    <property type="match status" value="1"/>
</dbReference>
<dbReference type="AlphaFoldDB" id="G4YJ65"/>
<dbReference type="GeneID" id="20641126"/>
<evidence type="ECO:0000313" key="3">
    <source>
        <dbReference type="EMBL" id="EGZ29399.1"/>
    </source>
</evidence>
<keyword evidence="4" id="KW-1185">Reference proteome</keyword>
<organism evidence="3 4">
    <name type="scientific">Phytophthora sojae (strain P6497)</name>
    <name type="common">Soybean stem and root rot agent</name>
    <name type="synonym">Phytophthora megasperma f. sp. glycines</name>
    <dbReference type="NCBI Taxonomy" id="1094619"/>
    <lineage>
        <taxon>Eukaryota</taxon>
        <taxon>Sar</taxon>
        <taxon>Stramenopiles</taxon>
        <taxon>Oomycota</taxon>
        <taxon>Peronosporomycetes</taxon>
        <taxon>Peronosporales</taxon>
        <taxon>Peronosporaceae</taxon>
        <taxon>Phytophthora</taxon>
    </lineage>
</organism>
<accession>G4YJ65</accession>
<dbReference type="EMBL" id="JH159151">
    <property type="protein sequence ID" value="EGZ29399.1"/>
    <property type="molecule type" value="Genomic_DNA"/>
</dbReference>
<feature type="region of interest" description="Disordered" evidence="2">
    <location>
        <begin position="229"/>
        <end position="264"/>
    </location>
</feature>
<gene>
    <name evidence="3" type="ORF">PHYSODRAFT_294575</name>
</gene>